<sequence length="341" mass="36300">MQDEVRFAAFSANLRAAEAHNARPGVAFSRGINKFSDLTFDQFKATVLMVERSTAELPRLLAGAPRWEGPEEEEEEQESGPSRRLLRQRSPTATAVPAAFDWRQKGKVPAVRDQGGCGSCWAFAAVGAIEIRARIDGVASSPDASEQQMVDCVTQAAGYWSMGCDGGYIHEPFQLASTLFASSEASYPYLDQHGGVCRTPAGTSAPSGALKMKAWPGYTVVAADPATIMKAVATTGPVVVLFDASDSFYAYAGGIFPAAECRADAYNHAMIVVGYDATAGVGSPKSYWIIKNSWGSDWGEAGYARVQMTTEGACAMYSSLLLPTATVNPIQKRCTGKKCGG</sequence>
<dbReference type="EMBL" id="GL433835">
    <property type="protein sequence ID" value="EFN59889.1"/>
    <property type="molecule type" value="Genomic_DNA"/>
</dbReference>
<evidence type="ECO:0000256" key="1">
    <source>
        <dbReference type="ARBA" id="ARBA00008455"/>
    </source>
</evidence>
<feature type="region of interest" description="Disordered" evidence="3">
    <location>
        <begin position="61"/>
        <end position="90"/>
    </location>
</feature>
<dbReference type="eggNOG" id="KOG1543">
    <property type="taxonomic scope" value="Eukaryota"/>
</dbReference>
<dbReference type="PRINTS" id="PR00705">
    <property type="entry name" value="PAPAIN"/>
</dbReference>
<dbReference type="Pfam" id="PF08246">
    <property type="entry name" value="Inhibitor_I29"/>
    <property type="match status" value="1"/>
</dbReference>
<dbReference type="OMA" id="TEGACAM"/>
<dbReference type="InterPro" id="IPR013201">
    <property type="entry name" value="Prot_inhib_I29"/>
</dbReference>
<dbReference type="PROSITE" id="PS00139">
    <property type="entry name" value="THIOL_PROTEASE_CYS"/>
    <property type="match status" value="1"/>
</dbReference>
<dbReference type="InParanoid" id="E1Z1W8"/>
<evidence type="ECO:0000256" key="2">
    <source>
        <dbReference type="ARBA" id="ARBA00023157"/>
    </source>
</evidence>
<dbReference type="GO" id="GO:0008234">
    <property type="term" value="F:cysteine-type peptidase activity"/>
    <property type="evidence" value="ECO:0007669"/>
    <property type="project" value="InterPro"/>
</dbReference>
<dbReference type="Gene3D" id="3.90.70.10">
    <property type="entry name" value="Cysteine proteinases"/>
    <property type="match status" value="1"/>
</dbReference>
<keyword evidence="6" id="KW-1185">Reference proteome</keyword>
<proteinExistence type="inferred from homology"/>
<gene>
    <name evidence="5" type="ORF">CHLNCDRAFT_132900</name>
</gene>
<evidence type="ECO:0000313" key="5">
    <source>
        <dbReference type="EMBL" id="EFN59889.1"/>
    </source>
</evidence>
<dbReference type="InterPro" id="IPR000668">
    <property type="entry name" value="Peptidase_C1A_C"/>
</dbReference>
<dbReference type="InterPro" id="IPR038765">
    <property type="entry name" value="Papain-like_cys_pep_sf"/>
</dbReference>
<dbReference type="Pfam" id="PF00112">
    <property type="entry name" value="Peptidase_C1"/>
    <property type="match status" value="1"/>
</dbReference>
<comment type="similarity">
    <text evidence="1">Belongs to the peptidase C1 family.</text>
</comment>
<feature type="domain" description="Peptidase C1A papain C-terminal" evidence="4">
    <location>
        <begin position="96"/>
        <end position="324"/>
    </location>
</feature>
<dbReference type="InterPro" id="IPR039417">
    <property type="entry name" value="Peptidase_C1A_papain-like"/>
</dbReference>
<dbReference type="CDD" id="cd02248">
    <property type="entry name" value="Peptidase_C1A"/>
    <property type="match status" value="1"/>
</dbReference>
<dbReference type="SMART" id="SM00645">
    <property type="entry name" value="Pept_C1"/>
    <property type="match status" value="1"/>
</dbReference>
<evidence type="ECO:0000313" key="6">
    <source>
        <dbReference type="Proteomes" id="UP000008141"/>
    </source>
</evidence>
<dbReference type="OrthoDB" id="548456at2759"/>
<evidence type="ECO:0000256" key="3">
    <source>
        <dbReference type="SAM" id="MobiDB-lite"/>
    </source>
</evidence>
<dbReference type="InterPro" id="IPR000169">
    <property type="entry name" value="Pept_cys_AS"/>
</dbReference>
<dbReference type="RefSeq" id="XP_005851991.1">
    <property type="nucleotide sequence ID" value="XM_005851929.1"/>
</dbReference>
<dbReference type="Proteomes" id="UP000008141">
    <property type="component" value="Unassembled WGS sequence"/>
</dbReference>
<keyword evidence="2" id="KW-1015">Disulfide bond</keyword>
<dbReference type="GO" id="GO:0006508">
    <property type="term" value="P:proteolysis"/>
    <property type="evidence" value="ECO:0007669"/>
    <property type="project" value="InterPro"/>
</dbReference>
<reference evidence="5 6" key="1">
    <citation type="journal article" date="2010" name="Plant Cell">
        <title>The Chlorella variabilis NC64A genome reveals adaptation to photosymbiosis, coevolution with viruses, and cryptic sex.</title>
        <authorList>
            <person name="Blanc G."/>
            <person name="Duncan G."/>
            <person name="Agarkova I."/>
            <person name="Borodovsky M."/>
            <person name="Gurnon J."/>
            <person name="Kuo A."/>
            <person name="Lindquist E."/>
            <person name="Lucas S."/>
            <person name="Pangilinan J."/>
            <person name="Polle J."/>
            <person name="Salamov A."/>
            <person name="Terry A."/>
            <person name="Yamada T."/>
            <person name="Dunigan D.D."/>
            <person name="Grigoriev I.V."/>
            <person name="Claverie J.M."/>
            <person name="Van Etten J.L."/>
        </authorList>
    </citation>
    <scope>NUCLEOTIDE SEQUENCE [LARGE SCALE GENOMIC DNA]</scope>
    <source>
        <strain evidence="5 6">NC64A</strain>
    </source>
</reference>
<organism evidence="6">
    <name type="scientific">Chlorella variabilis</name>
    <name type="common">Green alga</name>
    <dbReference type="NCBI Taxonomy" id="554065"/>
    <lineage>
        <taxon>Eukaryota</taxon>
        <taxon>Viridiplantae</taxon>
        <taxon>Chlorophyta</taxon>
        <taxon>core chlorophytes</taxon>
        <taxon>Trebouxiophyceae</taxon>
        <taxon>Chlorellales</taxon>
        <taxon>Chlorellaceae</taxon>
        <taxon>Chlorella clade</taxon>
        <taxon>Chlorella</taxon>
    </lineage>
</organism>
<dbReference type="SUPFAM" id="SSF54001">
    <property type="entry name" value="Cysteine proteinases"/>
    <property type="match status" value="1"/>
</dbReference>
<name>E1Z1W8_CHLVA</name>
<evidence type="ECO:0000259" key="4">
    <source>
        <dbReference type="SMART" id="SM00645"/>
    </source>
</evidence>
<dbReference type="PANTHER" id="PTHR12411">
    <property type="entry name" value="CYSTEINE PROTEASE FAMILY C1-RELATED"/>
    <property type="match status" value="1"/>
</dbReference>
<accession>E1Z1W8</accession>
<protein>
    <recommendedName>
        <fullName evidence="4">Peptidase C1A papain C-terminal domain-containing protein</fullName>
    </recommendedName>
</protein>
<dbReference type="AlphaFoldDB" id="E1Z1W8"/>
<dbReference type="InterPro" id="IPR013128">
    <property type="entry name" value="Peptidase_C1A"/>
</dbReference>
<dbReference type="GeneID" id="17359044"/>
<dbReference type="KEGG" id="cvr:CHLNCDRAFT_132900"/>